<feature type="compositionally biased region" description="Basic and acidic residues" evidence="7">
    <location>
        <begin position="16"/>
        <end position="25"/>
    </location>
</feature>
<gene>
    <name evidence="8" type="ORF">FQY83_01820</name>
</gene>
<protein>
    <submittedName>
        <fullName evidence="8">Very short patch repair endonuclease</fullName>
    </submittedName>
</protein>
<dbReference type="Gene3D" id="3.40.960.10">
    <property type="entry name" value="VSR Endonuclease"/>
    <property type="match status" value="1"/>
</dbReference>
<evidence type="ECO:0000256" key="1">
    <source>
        <dbReference type="ARBA" id="ARBA00022722"/>
    </source>
</evidence>
<keyword evidence="9" id="KW-1185">Reference proteome</keyword>
<dbReference type="GO" id="GO:0004519">
    <property type="term" value="F:endonuclease activity"/>
    <property type="evidence" value="ECO:0007669"/>
    <property type="project" value="UniProtKB-KW"/>
</dbReference>
<dbReference type="Proteomes" id="UP000319980">
    <property type="component" value="Unassembled WGS sequence"/>
</dbReference>
<dbReference type="EMBL" id="VOHK01000001">
    <property type="protein sequence ID" value="TWT23842.1"/>
    <property type="molecule type" value="Genomic_DNA"/>
</dbReference>
<dbReference type="InterPro" id="IPR011335">
    <property type="entry name" value="Restrct_endonuc-II-like"/>
</dbReference>
<evidence type="ECO:0000256" key="6">
    <source>
        <dbReference type="ARBA" id="ARBA00029466"/>
    </source>
</evidence>
<dbReference type="CDD" id="cd00221">
    <property type="entry name" value="Vsr"/>
    <property type="match status" value="1"/>
</dbReference>
<dbReference type="NCBIfam" id="TIGR00632">
    <property type="entry name" value="vsr"/>
    <property type="match status" value="1"/>
</dbReference>
<dbReference type="GO" id="GO:0006298">
    <property type="term" value="P:mismatch repair"/>
    <property type="evidence" value="ECO:0007669"/>
    <property type="project" value="InterPro"/>
</dbReference>
<dbReference type="AlphaFoldDB" id="A0A5C5UEC7"/>
<dbReference type="OrthoDB" id="9801520at2"/>
<sequence length="147" mass="17028">MPVPSSAVSRRMARTRGKDNPRERELRSALHRQGLRFRIHYAIPGTKRSIDIAFTKWRLAVFCDGCFWHGCPIHATTPKTNQEWWKDKIATNKARDLDTDSRLTSAGWQVLRIWEHVTVDDAIALIRSQLQQISAREPARAQRANER</sequence>
<keyword evidence="1" id="KW-0540">Nuclease</keyword>
<name>A0A5C5UEC7_9GAMM</name>
<reference evidence="8 9" key="1">
    <citation type="journal article" date="2008" name="Int. J. Syst. Evol. Microbiol.">
        <title>Luteimonas marina sp. nov., isolated from seawater.</title>
        <authorList>
            <person name="Baik K.S."/>
            <person name="Park S.C."/>
            <person name="Kim M.S."/>
            <person name="Kim E.M."/>
            <person name="Park C."/>
            <person name="Chun J."/>
            <person name="Seong C.N."/>
        </authorList>
    </citation>
    <scope>NUCLEOTIDE SEQUENCE [LARGE SCALE GENOMIC DNA]</scope>
    <source>
        <strain evidence="8 9">FR1330</strain>
    </source>
</reference>
<proteinExistence type="inferred from homology"/>
<keyword evidence="3" id="KW-0227">DNA damage</keyword>
<feature type="region of interest" description="Disordered" evidence="7">
    <location>
        <begin position="1"/>
        <end position="25"/>
    </location>
</feature>
<evidence type="ECO:0000256" key="7">
    <source>
        <dbReference type="SAM" id="MobiDB-lite"/>
    </source>
</evidence>
<evidence type="ECO:0000256" key="3">
    <source>
        <dbReference type="ARBA" id="ARBA00022763"/>
    </source>
</evidence>
<dbReference type="SUPFAM" id="SSF52980">
    <property type="entry name" value="Restriction endonuclease-like"/>
    <property type="match status" value="1"/>
</dbReference>
<accession>A0A5C5UEC7</accession>
<evidence type="ECO:0000256" key="5">
    <source>
        <dbReference type="ARBA" id="ARBA00023204"/>
    </source>
</evidence>
<keyword evidence="4" id="KW-0378">Hydrolase</keyword>
<keyword evidence="5" id="KW-0234">DNA repair</keyword>
<evidence type="ECO:0000313" key="9">
    <source>
        <dbReference type="Proteomes" id="UP000319980"/>
    </source>
</evidence>
<evidence type="ECO:0000256" key="4">
    <source>
        <dbReference type="ARBA" id="ARBA00022801"/>
    </source>
</evidence>
<organism evidence="8 9">
    <name type="scientific">Luteimonas marina</name>
    <dbReference type="NCBI Taxonomy" id="488485"/>
    <lineage>
        <taxon>Bacteria</taxon>
        <taxon>Pseudomonadati</taxon>
        <taxon>Pseudomonadota</taxon>
        <taxon>Gammaproteobacteria</taxon>
        <taxon>Lysobacterales</taxon>
        <taxon>Lysobacteraceae</taxon>
        <taxon>Luteimonas</taxon>
    </lineage>
</organism>
<dbReference type="GO" id="GO:0016787">
    <property type="term" value="F:hydrolase activity"/>
    <property type="evidence" value="ECO:0007669"/>
    <property type="project" value="UniProtKB-KW"/>
</dbReference>
<comment type="caution">
    <text evidence="8">The sequence shown here is derived from an EMBL/GenBank/DDBJ whole genome shotgun (WGS) entry which is preliminary data.</text>
</comment>
<dbReference type="InterPro" id="IPR004603">
    <property type="entry name" value="DNA_mismatch_endonuc_vsr"/>
</dbReference>
<dbReference type="Pfam" id="PF03852">
    <property type="entry name" value="Vsr"/>
    <property type="match status" value="1"/>
</dbReference>
<evidence type="ECO:0000256" key="2">
    <source>
        <dbReference type="ARBA" id="ARBA00022759"/>
    </source>
</evidence>
<evidence type="ECO:0000313" key="8">
    <source>
        <dbReference type="EMBL" id="TWT23842.1"/>
    </source>
</evidence>
<comment type="similarity">
    <text evidence="6">Belongs to the Vsr family.</text>
</comment>
<keyword evidence="2 8" id="KW-0255">Endonuclease</keyword>